<accession>A0A542Z873</accession>
<dbReference type="InterPro" id="IPR052892">
    <property type="entry name" value="NA-targeting_endonuclease"/>
</dbReference>
<keyword evidence="2" id="KW-0255">Endonuclease</keyword>
<feature type="domain" description="HNH nuclease" evidence="1">
    <location>
        <begin position="169"/>
        <end position="218"/>
    </location>
</feature>
<comment type="caution">
    <text evidence="2">The sequence shown here is derived from an EMBL/GenBank/DDBJ whole genome shotgun (WGS) entry which is preliminary data.</text>
</comment>
<dbReference type="EMBL" id="VFOS01000007">
    <property type="protein sequence ID" value="TQL56536.1"/>
    <property type="molecule type" value="Genomic_DNA"/>
</dbReference>
<keyword evidence="2" id="KW-0378">Hydrolase</keyword>
<dbReference type="SMART" id="SM00507">
    <property type="entry name" value="HNHc"/>
    <property type="match status" value="1"/>
</dbReference>
<dbReference type="GO" id="GO:0008270">
    <property type="term" value="F:zinc ion binding"/>
    <property type="evidence" value="ECO:0007669"/>
    <property type="project" value="InterPro"/>
</dbReference>
<dbReference type="GO" id="GO:0004519">
    <property type="term" value="F:endonuclease activity"/>
    <property type="evidence" value="ECO:0007669"/>
    <property type="project" value="UniProtKB-KW"/>
</dbReference>
<dbReference type="GO" id="GO:0003676">
    <property type="term" value="F:nucleic acid binding"/>
    <property type="evidence" value="ECO:0007669"/>
    <property type="project" value="InterPro"/>
</dbReference>
<evidence type="ECO:0000313" key="2">
    <source>
        <dbReference type="EMBL" id="TQL56536.1"/>
    </source>
</evidence>
<sequence length="239" mass="27328">MPSADACLLDGCVRPQARLRICNAHYLRATRAGVLDQVLETLPERECAQCGFKIAPRAKVTKIYCSQRCTNVANWQSCNKEDRAAKHRAWRDATRDSRIQKTRDRLADRKCEECGAPIEAQRSTRRFCSRKCINRRADRDNPHRRAELRQKRRKNLIAGAAPAGVTERDWNRLVRRYDSKCAYCGETKPLTVDHVVPISRGGRHSIGNVLPACLPCNTSKRDRLLIDWRTRLLPLRLAG</sequence>
<protein>
    <submittedName>
        <fullName evidence="2">HNH endonuclease</fullName>
    </submittedName>
</protein>
<dbReference type="Proteomes" id="UP000315389">
    <property type="component" value="Unassembled WGS sequence"/>
</dbReference>
<dbReference type="RefSeq" id="WP_142122410.1">
    <property type="nucleotide sequence ID" value="NZ_BAAASV010000002.1"/>
</dbReference>
<dbReference type="InterPro" id="IPR003615">
    <property type="entry name" value="HNH_nuc"/>
</dbReference>
<gene>
    <name evidence="2" type="ORF">FB461_2425</name>
</gene>
<dbReference type="Gene3D" id="1.10.30.50">
    <property type="match status" value="1"/>
</dbReference>
<keyword evidence="2" id="KW-0540">Nuclease</keyword>
<dbReference type="Pfam" id="PF01844">
    <property type="entry name" value="HNH"/>
    <property type="match status" value="1"/>
</dbReference>
<keyword evidence="3" id="KW-1185">Reference proteome</keyword>
<proteinExistence type="predicted"/>
<dbReference type="PANTHER" id="PTHR33877">
    <property type="entry name" value="SLL1193 PROTEIN"/>
    <property type="match status" value="1"/>
</dbReference>
<reference evidence="2 3" key="1">
    <citation type="submission" date="2019-06" db="EMBL/GenBank/DDBJ databases">
        <title>Sequencing the genomes of 1000 actinobacteria strains.</title>
        <authorList>
            <person name="Klenk H.-P."/>
        </authorList>
    </citation>
    <scope>NUCLEOTIDE SEQUENCE [LARGE SCALE GENOMIC DNA]</scope>
    <source>
        <strain evidence="2 3">DSM 4813</strain>
    </source>
</reference>
<dbReference type="CDD" id="cd00085">
    <property type="entry name" value="HNHc"/>
    <property type="match status" value="1"/>
</dbReference>
<evidence type="ECO:0000259" key="1">
    <source>
        <dbReference type="SMART" id="SM00507"/>
    </source>
</evidence>
<dbReference type="InterPro" id="IPR002711">
    <property type="entry name" value="HNH"/>
</dbReference>
<dbReference type="OrthoDB" id="9802901at2"/>
<name>A0A542Z873_RARFA</name>
<evidence type="ECO:0000313" key="3">
    <source>
        <dbReference type="Proteomes" id="UP000315389"/>
    </source>
</evidence>
<dbReference type="PANTHER" id="PTHR33877:SF1">
    <property type="entry name" value="TYPE IV METHYL-DIRECTED RESTRICTION ENZYME ECOKMCRA"/>
    <property type="match status" value="1"/>
</dbReference>
<dbReference type="AlphaFoldDB" id="A0A542Z873"/>
<organism evidence="2 3">
    <name type="scientific">Rarobacter faecitabidus</name>
    <dbReference type="NCBI Taxonomy" id="13243"/>
    <lineage>
        <taxon>Bacteria</taxon>
        <taxon>Bacillati</taxon>
        <taxon>Actinomycetota</taxon>
        <taxon>Actinomycetes</taxon>
        <taxon>Micrococcales</taxon>
        <taxon>Rarobacteraceae</taxon>
        <taxon>Rarobacter</taxon>
    </lineage>
</organism>